<dbReference type="PRINTS" id="PR00368">
    <property type="entry name" value="FADPNR"/>
</dbReference>
<dbReference type="Gene3D" id="3.50.50.60">
    <property type="entry name" value="FAD/NAD(P)-binding domain"/>
    <property type="match status" value="2"/>
</dbReference>
<reference evidence="9" key="1">
    <citation type="submission" date="2023-06" db="EMBL/GenBank/DDBJ databases">
        <title>Identification and characterization of horizontal gene transfer across gut microbiota members of farm animals based on homology search.</title>
        <authorList>
            <person name="Zeman M."/>
            <person name="Kubasova T."/>
            <person name="Jahodarova E."/>
            <person name="Nykrynova M."/>
            <person name="Rychlik I."/>
        </authorList>
    </citation>
    <scope>NUCLEOTIDE SEQUENCE [LARGE SCALE GENOMIC DNA]</scope>
    <source>
        <strain evidence="9">ET39</strain>
    </source>
</reference>
<evidence type="ECO:0000256" key="2">
    <source>
        <dbReference type="ARBA" id="ARBA00009130"/>
    </source>
</evidence>
<evidence type="ECO:0000256" key="6">
    <source>
        <dbReference type="ARBA" id="ARBA00023284"/>
    </source>
</evidence>
<dbReference type="EMBL" id="JAUDCG010000036">
    <property type="protein sequence ID" value="MDM8157638.1"/>
    <property type="molecule type" value="Genomic_DNA"/>
</dbReference>
<dbReference type="Pfam" id="PF00581">
    <property type="entry name" value="Rhodanese"/>
    <property type="match status" value="1"/>
</dbReference>
<reference evidence="8 9" key="2">
    <citation type="submission" date="2023-06" db="EMBL/GenBank/DDBJ databases">
        <title>Identification and characterization of horizontal gene transfer across gut microbiota members of farm animals based on homology search.</title>
        <authorList>
            <person name="Schwarzerova J."/>
            <person name="Nykrynova M."/>
            <person name="Jureckova K."/>
            <person name="Cejkova D."/>
            <person name="Rychlik I."/>
        </authorList>
    </citation>
    <scope>NUCLEOTIDE SEQUENCE [LARGE SCALE GENOMIC DNA]</scope>
    <source>
        <strain evidence="8 9">ET39</strain>
    </source>
</reference>
<dbReference type="Gene3D" id="3.40.250.10">
    <property type="entry name" value="Rhodanese-like domain"/>
    <property type="match status" value="1"/>
</dbReference>
<dbReference type="Pfam" id="PF07992">
    <property type="entry name" value="Pyr_redox_2"/>
    <property type="match status" value="1"/>
</dbReference>
<dbReference type="InterPro" id="IPR016156">
    <property type="entry name" value="FAD/NAD-linked_Rdtase_dimer_sf"/>
</dbReference>
<proteinExistence type="inferred from homology"/>
<dbReference type="SMART" id="SM00450">
    <property type="entry name" value="RHOD"/>
    <property type="match status" value="1"/>
</dbReference>
<dbReference type="PANTHER" id="PTHR43429">
    <property type="entry name" value="PYRIDINE NUCLEOTIDE-DISULFIDE OXIDOREDUCTASE DOMAIN-CONTAINING"/>
    <property type="match status" value="1"/>
</dbReference>
<evidence type="ECO:0000256" key="4">
    <source>
        <dbReference type="ARBA" id="ARBA00022827"/>
    </source>
</evidence>
<comment type="cofactor">
    <cofactor evidence="1">
        <name>FAD</name>
        <dbReference type="ChEBI" id="CHEBI:57692"/>
    </cofactor>
</comment>
<dbReference type="SUPFAM" id="SSF52821">
    <property type="entry name" value="Rhodanese/Cell cycle control phosphatase"/>
    <property type="match status" value="1"/>
</dbReference>
<dbReference type="PANTHER" id="PTHR43429:SF1">
    <property type="entry name" value="NAD(P)H SULFUR OXIDOREDUCTASE (COA-DEPENDENT)"/>
    <property type="match status" value="1"/>
</dbReference>
<reference evidence="8 9" key="3">
    <citation type="submission" date="2023-06" db="EMBL/GenBank/DDBJ databases">
        <authorList>
            <person name="Zeman M."/>
            <person name="Kubasova T."/>
            <person name="Jahodarova E."/>
            <person name="Nykrynova M."/>
            <person name="Rychlik I."/>
        </authorList>
    </citation>
    <scope>NUCLEOTIDE SEQUENCE [LARGE SCALE GENOMIC DNA]</scope>
    <source>
        <strain evidence="8 9">ET39</strain>
    </source>
</reference>
<evidence type="ECO:0000313" key="9">
    <source>
        <dbReference type="Proteomes" id="UP001529340"/>
    </source>
</evidence>
<dbReference type="InterPro" id="IPR001763">
    <property type="entry name" value="Rhodanese-like_dom"/>
</dbReference>
<dbReference type="RefSeq" id="WP_289608083.1">
    <property type="nucleotide sequence ID" value="NZ_JAUDCG010000036.1"/>
</dbReference>
<dbReference type="InterPro" id="IPR036873">
    <property type="entry name" value="Rhodanese-like_dom_sf"/>
</dbReference>
<feature type="domain" description="Rhodanese" evidence="7">
    <location>
        <begin position="464"/>
        <end position="545"/>
    </location>
</feature>
<organism evidence="8 9">
    <name type="scientific">Amedibacillus dolichus</name>
    <dbReference type="NCBI Taxonomy" id="31971"/>
    <lineage>
        <taxon>Bacteria</taxon>
        <taxon>Bacillati</taxon>
        <taxon>Bacillota</taxon>
        <taxon>Erysipelotrichia</taxon>
        <taxon>Erysipelotrichales</taxon>
        <taxon>Erysipelotrichaceae</taxon>
        <taxon>Amedibacillus</taxon>
    </lineage>
</organism>
<dbReference type="PROSITE" id="PS50206">
    <property type="entry name" value="RHODANESE_3"/>
    <property type="match status" value="1"/>
</dbReference>
<evidence type="ECO:0000259" key="7">
    <source>
        <dbReference type="PROSITE" id="PS50206"/>
    </source>
</evidence>
<dbReference type="Pfam" id="PF02852">
    <property type="entry name" value="Pyr_redox_dim"/>
    <property type="match status" value="1"/>
</dbReference>
<dbReference type="InterPro" id="IPR023753">
    <property type="entry name" value="FAD/NAD-binding_dom"/>
</dbReference>
<keyword evidence="4" id="KW-0274">FAD</keyword>
<gene>
    <name evidence="8" type="ORF">QUV96_08310</name>
</gene>
<keyword evidence="6" id="KW-0676">Redox-active center</keyword>
<evidence type="ECO:0000256" key="1">
    <source>
        <dbReference type="ARBA" id="ARBA00001974"/>
    </source>
</evidence>
<dbReference type="InterPro" id="IPR004099">
    <property type="entry name" value="Pyr_nucl-diS_OxRdtase_dimer"/>
</dbReference>
<dbReference type="Proteomes" id="UP001529340">
    <property type="component" value="Unassembled WGS sequence"/>
</dbReference>
<evidence type="ECO:0000256" key="5">
    <source>
        <dbReference type="ARBA" id="ARBA00023002"/>
    </source>
</evidence>
<evidence type="ECO:0000256" key="3">
    <source>
        <dbReference type="ARBA" id="ARBA00022630"/>
    </source>
</evidence>
<keyword evidence="3" id="KW-0285">Flavoprotein</keyword>
<dbReference type="PRINTS" id="PR00411">
    <property type="entry name" value="PNDRDTASEI"/>
</dbReference>
<protein>
    <submittedName>
        <fullName evidence="8">FAD-dependent oxidoreductase</fullName>
    </submittedName>
</protein>
<dbReference type="InterPro" id="IPR036188">
    <property type="entry name" value="FAD/NAD-bd_sf"/>
</dbReference>
<accession>A0ABT7UDD4</accession>
<sequence length="566" mass="62045">MKVVVVGGVAGGASAAARIRRLDASAQIVMLEKGEHVSFSNCCLPYHLSGTIEKSSSLVLMTPERFQKQHDIEVRVHNEVTAIHRKEKKVVVRNLETQETYEERYDKLILAPGADPVLPKSIAGIDQPQVHVIRNVTDIERLKAAVDAPGIEEVAVIGGGFIGLEAAENLSLAGKKVTLVEGMDQVMTPFDHDMVQILHKELDDHGIALHLRSMLKAVEPGQIRIQKGDAEQVLKADVVVMAIGVAPCTKLAEEAGLRIGETKGIWVNHNYQTSDPDIYAVGDAIEGHHALTHRPARLALAGPAQRQARAAADHIYGHQHNEHGFIGSSCIRVFGQNAACTGLSVKAAKAAGYTCDSVLLFPNDKVSLMPNTHYMAFKLVFEVPSGLLLGAQAIGRGEVDKRIDVIAAMITMHATLEDLKELELCYAPVFSTAKDVVNMAALVGLNILYENYRQVHVEDVRSLVENGAYIIDVREEGEFAAGHLLNAHNIPLSQLRQRLDEIPRDRPVYLHCRSSQRSYYALCALQGRGFENVYNISGSFLGICLYEYFNDKSEGRAPIVTSYNFN</sequence>
<keyword evidence="9" id="KW-1185">Reference proteome</keyword>
<keyword evidence="5" id="KW-0560">Oxidoreductase</keyword>
<dbReference type="CDD" id="cd00158">
    <property type="entry name" value="RHOD"/>
    <property type="match status" value="1"/>
</dbReference>
<dbReference type="SUPFAM" id="SSF55424">
    <property type="entry name" value="FAD/NAD-linked reductases, dimerisation (C-terminal) domain"/>
    <property type="match status" value="1"/>
</dbReference>
<dbReference type="InterPro" id="IPR050260">
    <property type="entry name" value="FAD-bd_OxRdtase"/>
</dbReference>
<dbReference type="SUPFAM" id="SSF51905">
    <property type="entry name" value="FAD/NAD(P)-binding domain"/>
    <property type="match status" value="1"/>
</dbReference>
<name>A0ABT7UDD4_9FIRM</name>
<comment type="similarity">
    <text evidence="2">Belongs to the class-III pyridine nucleotide-disulfide oxidoreductase family.</text>
</comment>
<comment type="caution">
    <text evidence="8">The sequence shown here is derived from an EMBL/GenBank/DDBJ whole genome shotgun (WGS) entry which is preliminary data.</text>
</comment>
<evidence type="ECO:0000313" key="8">
    <source>
        <dbReference type="EMBL" id="MDM8157638.1"/>
    </source>
</evidence>